<evidence type="ECO:0000313" key="1">
    <source>
        <dbReference type="EMBL" id="MDG0953685.1"/>
    </source>
</evidence>
<name>A0AAJ1NDA8_9BACI</name>
<gene>
    <name evidence="1" type="ORF">P6U19_13895</name>
</gene>
<dbReference type="AlphaFoldDB" id="A0AAJ1NDA8"/>
<dbReference type="Proteomes" id="UP001216801">
    <property type="component" value="Unassembled WGS sequence"/>
</dbReference>
<protein>
    <submittedName>
        <fullName evidence="1">Uncharacterized protein</fullName>
    </submittedName>
</protein>
<accession>A0AAJ1NDA8</accession>
<evidence type="ECO:0000313" key="2">
    <source>
        <dbReference type="Proteomes" id="UP001216801"/>
    </source>
</evidence>
<comment type="caution">
    <text evidence="1">The sequence shown here is derived from an EMBL/GenBank/DDBJ whole genome shotgun (WGS) entry which is preliminary data.</text>
</comment>
<dbReference type="EMBL" id="JARPRR010000009">
    <property type="protein sequence ID" value="MDG0953685.1"/>
    <property type="molecule type" value="Genomic_DNA"/>
</dbReference>
<dbReference type="RefSeq" id="WP_277616574.1">
    <property type="nucleotide sequence ID" value="NZ_JARPRP010000009.1"/>
</dbReference>
<reference evidence="1" key="1">
    <citation type="submission" date="2023-03" db="EMBL/GenBank/DDBJ databases">
        <title>Genetic diversity of Bacillus cereus sensu lato isolates from Slovenia.</title>
        <authorList>
            <person name="Abdelli M."/>
        </authorList>
    </citation>
    <scope>NUCLEOTIDE SEQUENCE</scope>
    <source>
        <strain evidence="1">SIBC39</strain>
    </source>
</reference>
<sequence>MNNRGNAIKQINEFINSENEKVMLIRGTHQYEKHSLVLELLEQSKNLKTGVFRVTNFQNTPLFLKQAGYDVPMNKTITSGKPYQLKNKIIYFDSLPTKSTWRNTPSELDFAIVYPMDSFCDKKKEVKEELMRDILESKNIKKVFIVSWTDVRWDYEWLKPYVDRSIVFDAEEENPEYHKNVLK</sequence>
<proteinExistence type="predicted"/>
<organism evidence="1 2">
    <name type="scientific">Bacillus paranthracis</name>
    <dbReference type="NCBI Taxonomy" id="2026186"/>
    <lineage>
        <taxon>Bacteria</taxon>
        <taxon>Bacillati</taxon>
        <taxon>Bacillota</taxon>
        <taxon>Bacilli</taxon>
        <taxon>Bacillales</taxon>
        <taxon>Bacillaceae</taxon>
        <taxon>Bacillus</taxon>
        <taxon>Bacillus cereus group</taxon>
    </lineage>
</organism>